<dbReference type="OrthoDB" id="151348at2"/>
<evidence type="ECO:0000259" key="1">
    <source>
        <dbReference type="Pfam" id="PF10040"/>
    </source>
</evidence>
<accession>A0A4P6JN61</accession>
<keyword evidence="3" id="KW-1185">Reference proteome</keyword>
<organism evidence="2 3">
    <name type="scientific">Ktedonosporobacter rubrisoli</name>
    <dbReference type="NCBI Taxonomy" id="2509675"/>
    <lineage>
        <taxon>Bacteria</taxon>
        <taxon>Bacillati</taxon>
        <taxon>Chloroflexota</taxon>
        <taxon>Ktedonobacteria</taxon>
        <taxon>Ktedonobacterales</taxon>
        <taxon>Ktedonosporobacteraceae</taxon>
        <taxon>Ktedonosporobacter</taxon>
    </lineage>
</organism>
<feature type="domain" description="CRISPR-associated protein Cas6 C-terminal" evidence="1">
    <location>
        <begin position="90"/>
        <end position="214"/>
    </location>
</feature>
<protein>
    <submittedName>
        <fullName evidence="2">CRISPR system precrRNA processing endoribonuclease RAMP protein Cas6</fullName>
    </submittedName>
</protein>
<proteinExistence type="predicted"/>
<dbReference type="InterPro" id="IPR019267">
    <property type="entry name" value="CRISPR-assoc_Cas6_C"/>
</dbReference>
<dbReference type="RefSeq" id="WP_129887789.1">
    <property type="nucleotide sequence ID" value="NZ_CP035758.1"/>
</dbReference>
<dbReference type="Proteomes" id="UP000290365">
    <property type="component" value="Chromosome"/>
</dbReference>
<dbReference type="Gene3D" id="3.30.70.1900">
    <property type="match status" value="1"/>
</dbReference>
<gene>
    <name evidence="2" type="ORF">EPA93_12225</name>
</gene>
<dbReference type="KEGG" id="kbs:EPA93_12225"/>
<name>A0A4P6JN61_KTERU</name>
<reference evidence="2 3" key="1">
    <citation type="submission" date="2019-01" db="EMBL/GenBank/DDBJ databases">
        <title>Ktedonosporobacter rubrisoli SCAWS-G2.</title>
        <authorList>
            <person name="Huang Y."/>
            <person name="Yan B."/>
        </authorList>
    </citation>
    <scope>NUCLEOTIDE SEQUENCE [LARGE SCALE GENOMIC DNA]</scope>
    <source>
        <strain evidence="2 3">SCAWS-G2</strain>
    </source>
</reference>
<dbReference type="AlphaFoldDB" id="A0A4P6JN61"/>
<evidence type="ECO:0000313" key="2">
    <source>
        <dbReference type="EMBL" id="QBD76729.1"/>
    </source>
</evidence>
<evidence type="ECO:0000313" key="3">
    <source>
        <dbReference type="Proteomes" id="UP000290365"/>
    </source>
</evidence>
<dbReference type="Pfam" id="PF10040">
    <property type="entry name" value="CRISPR_Cas6"/>
    <property type="match status" value="1"/>
</dbReference>
<sequence length="224" mass="25995">MIGNITQLLPYIMLALPQLEEEGLGRRLDTNAGRRGRFKIERVENLHPFTHQSQTIYEPGKGLVQVPPLRVEARECLYYAEQLDKETITLNFVTPLRLVDRERLVHYPTFRPLIQRLLERYLAFERYYGNAELSLDKTVMADLWRQAEAIRCIDDQMQWQDLRSYSQRQKRATQIGGLLGRVTFAGQLEPFLGLLRIGELIHVGKNAVKGNGNYTIEQARKPFP</sequence>
<dbReference type="EMBL" id="CP035758">
    <property type="protein sequence ID" value="QBD76729.1"/>
    <property type="molecule type" value="Genomic_DNA"/>
</dbReference>